<dbReference type="PANTHER" id="PTHR43155:SF2">
    <property type="entry name" value="CYCLIC DI-GMP PHOSPHODIESTERASE PA4108"/>
    <property type="match status" value="1"/>
</dbReference>
<sequence>MVARIVAIADAFDAMSSKRVYRDQLDSEYILDEIRKNKGKQFDSQMVDIFLKLFGSSDGEEQLKKNT</sequence>
<accession>A0AAW6SYR8</accession>
<dbReference type="Proteomes" id="UP001159179">
    <property type="component" value="Unassembled WGS sequence"/>
</dbReference>
<proteinExistence type="predicted"/>
<evidence type="ECO:0000313" key="3">
    <source>
        <dbReference type="Proteomes" id="UP001159179"/>
    </source>
</evidence>
<gene>
    <name evidence="2" type="ORF">P5X88_20305</name>
</gene>
<dbReference type="InterPro" id="IPR037522">
    <property type="entry name" value="HD_GYP_dom"/>
</dbReference>
<name>A0AAW6SYR8_9BACI</name>
<reference evidence="2" key="1">
    <citation type="submission" date="2023-03" db="EMBL/GenBank/DDBJ databases">
        <title>Bacterial isolates from washroom surfaces on a university campus.</title>
        <authorList>
            <person name="Holman D.B."/>
            <person name="Gzyl K.E."/>
            <person name="Taheri A.E."/>
        </authorList>
    </citation>
    <scope>NUCLEOTIDE SEQUENCE</scope>
    <source>
        <strain evidence="2">RD03</strain>
    </source>
</reference>
<evidence type="ECO:0000313" key="2">
    <source>
        <dbReference type="EMBL" id="MDH5163280.1"/>
    </source>
</evidence>
<dbReference type="PANTHER" id="PTHR43155">
    <property type="entry name" value="CYCLIC DI-GMP PHOSPHODIESTERASE PA4108-RELATED"/>
    <property type="match status" value="1"/>
</dbReference>
<feature type="domain" description="HD-GYP" evidence="1">
    <location>
        <begin position="1"/>
        <end position="66"/>
    </location>
</feature>
<protein>
    <recommendedName>
        <fullName evidence="1">HD-GYP domain-containing protein</fullName>
    </recommendedName>
</protein>
<organism evidence="2 3">
    <name type="scientific">Heyndrickxia oleronia</name>
    <dbReference type="NCBI Taxonomy" id="38875"/>
    <lineage>
        <taxon>Bacteria</taxon>
        <taxon>Bacillati</taxon>
        <taxon>Bacillota</taxon>
        <taxon>Bacilli</taxon>
        <taxon>Bacillales</taxon>
        <taxon>Bacillaceae</taxon>
        <taxon>Heyndrickxia</taxon>
    </lineage>
</organism>
<dbReference type="PROSITE" id="PS51832">
    <property type="entry name" value="HD_GYP"/>
    <property type="match status" value="1"/>
</dbReference>
<dbReference type="AlphaFoldDB" id="A0AAW6SYR8"/>
<evidence type="ECO:0000259" key="1">
    <source>
        <dbReference type="PROSITE" id="PS51832"/>
    </source>
</evidence>
<dbReference type="EMBL" id="JAROYP010000014">
    <property type="protein sequence ID" value="MDH5163280.1"/>
    <property type="molecule type" value="Genomic_DNA"/>
</dbReference>
<dbReference type="Gene3D" id="1.10.3210.10">
    <property type="entry name" value="Hypothetical protein af1432"/>
    <property type="match status" value="1"/>
</dbReference>
<comment type="caution">
    <text evidence="2">The sequence shown here is derived from an EMBL/GenBank/DDBJ whole genome shotgun (WGS) entry which is preliminary data.</text>
</comment>
<dbReference type="SUPFAM" id="SSF109604">
    <property type="entry name" value="HD-domain/PDEase-like"/>
    <property type="match status" value="1"/>
</dbReference>